<evidence type="ECO:0000256" key="14">
    <source>
        <dbReference type="RuleBase" id="RU366026"/>
    </source>
</evidence>
<comment type="pathway">
    <text evidence="1 14">Cofactor biosynthesis; adenosylcobalamin biosynthesis; adenosylcobalamin from cob(II)yrinate a,c-diamide: step 2/7.</text>
</comment>
<reference evidence="17" key="1">
    <citation type="submission" date="2021-11" db="EMBL/GenBank/DDBJ databases">
        <title>A Novel Adlercreutzia Species, isolated from a Allomyrina dichotoma larva feces.</title>
        <authorList>
            <person name="Suh M.K."/>
        </authorList>
    </citation>
    <scope>NUCLEOTIDE SEQUENCE</scope>
    <source>
        <strain evidence="17">JBNU-10</strain>
    </source>
</reference>
<dbReference type="InterPro" id="IPR036451">
    <property type="entry name" value="CblAdoTrfase-like_sf"/>
</dbReference>
<protein>
    <recommendedName>
        <fullName evidence="4 14">Corrinoid adenosyltransferase</fullName>
        <ecNumber evidence="3 14">2.5.1.17</ecNumber>
    </recommendedName>
    <alternativeName>
        <fullName evidence="9 14">Cob(II)alamin adenosyltransferase</fullName>
    </alternativeName>
    <alternativeName>
        <fullName evidence="11 14">Cob(II)yrinic acid a,c-diamide adenosyltransferase</fullName>
    </alternativeName>
    <alternativeName>
        <fullName evidence="10 14">Cobinamide/cobalamin adenosyltransferase</fullName>
    </alternativeName>
</protein>
<evidence type="ECO:0000256" key="12">
    <source>
        <dbReference type="ARBA" id="ARBA00048555"/>
    </source>
</evidence>
<sequence>MQTTVTRTGDGGETSLLDGTRVPKASAPIEALGAVDEAQAALGMARALARNAAVREELRGAEVLLAELMGDIAAPGRDPRLGADAAAALEQAVARLAAPLPDRFGFVVPGDDVASAQLHVARTVVRRAEWALWRLRAAGEEGAVPLASDEAMACLNRISDLCHVCALIEAREA</sequence>
<comment type="catalytic activity">
    <reaction evidence="13 14">
        <text>2 cob(II)alamin + reduced [electron-transfer flavoprotein] + 2 ATP = 2 adenosylcob(III)alamin + 2 triphosphate + oxidized [electron-transfer flavoprotein] + 3 H(+)</text>
        <dbReference type="Rhea" id="RHEA:28671"/>
        <dbReference type="Rhea" id="RHEA-COMP:10685"/>
        <dbReference type="Rhea" id="RHEA-COMP:10686"/>
        <dbReference type="ChEBI" id="CHEBI:15378"/>
        <dbReference type="ChEBI" id="CHEBI:16304"/>
        <dbReference type="ChEBI" id="CHEBI:18036"/>
        <dbReference type="ChEBI" id="CHEBI:18408"/>
        <dbReference type="ChEBI" id="CHEBI:30616"/>
        <dbReference type="ChEBI" id="CHEBI:57692"/>
        <dbReference type="ChEBI" id="CHEBI:58307"/>
        <dbReference type="EC" id="2.5.1.17"/>
    </reaction>
</comment>
<accession>A0ABS9WFN7</accession>
<feature type="region of interest" description="Disordered" evidence="15">
    <location>
        <begin position="1"/>
        <end position="20"/>
    </location>
</feature>
<evidence type="ECO:0000313" key="17">
    <source>
        <dbReference type="EMBL" id="MCI2241678.1"/>
    </source>
</evidence>
<keyword evidence="6 14" id="KW-0808">Transferase</keyword>
<dbReference type="PANTHER" id="PTHR12213:SF0">
    <property type="entry name" value="CORRINOID ADENOSYLTRANSFERASE MMAB"/>
    <property type="match status" value="1"/>
</dbReference>
<dbReference type="InterPro" id="IPR029499">
    <property type="entry name" value="PduO-typ"/>
</dbReference>
<dbReference type="Gene3D" id="1.20.1200.10">
    <property type="entry name" value="Cobalamin adenosyltransferase-like"/>
    <property type="match status" value="1"/>
</dbReference>
<evidence type="ECO:0000256" key="10">
    <source>
        <dbReference type="ARBA" id="ARBA00033334"/>
    </source>
</evidence>
<keyword evidence="5 14" id="KW-0169">Cobalamin biosynthesis</keyword>
<dbReference type="RefSeq" id="WP_242164062.1">
    <property type="nucleotide sequence ID" value="NZ_JAJMLW010000001.1"/>
</dbReference>
<evidence type="ECO:0000256" key="8">
    <source>
        <dbReference type="ARBA" id="ARBA00022840"/>
    </source>
</evidence>
<evidence type="ECO:0000256" key="9">
    <source>
        <dbReference type="ARBA" id="ARBA00031529"/>
    </source>
</evidence>
<comment type="catalytic activity">
    <reaction evidence="12 14">
        <text>2 cob(II)yrinate a,c diamide + reduced [electron-transfer flavoprotein] + 2 ATP = 2 adenosylcob(III)yrinate a,c-diamide + 2 triphosphate + oxidized [electron-transfer flavoprotein] + 3 H(+)</text>
        <dbReference type="Rhea" id="RHEA:11528"/>
        <dbReference type="Rhea" id="RHEA-COMP:10685"/>
        <dbReference type="Rhea" id="RHEA-COMP:10686"/>
        <dbReference type="ChEBI" id="CHEBI:15378"/>
        <dbReference type="ChEBI" id="CHEBI:18036"/>
        <dbReference type="ChEBI" id="CHEBI:30616"/>
        <dbReference type="ChEBI" id="CHEBI:57692"/>
        <dbReference type="ChEBI" id="CHEBI:58307"/>
        <dbReference type="ChEBI" id="CHEBI:58503"/>
        <dbReference type="ChEBI" id="CHEBI:58537"/>
        <dbReference type="EC" id="2.5.1.17"/>
    </reaction>
</comment>
<keyword evidence="7 14" id="KW-0547">Nucleotide-binding</keyword>
<name>A0ABS9WFN7_9ACTN</name>
<dbReference type="GO" id="GO:0008817">
    <property type="term" value="F:corrinoid adenosyltransferase activity"/>
    <property type="evidence" value="ECO:0007669"/>
    <property type="project" value="UniProtKB-EC"/>
</dbReference>
<evidence type="ECO:0000256" key="7">
    <source>
        <dbReference type="ARBA" id="ARBA00022741"/>
    </source>
</evidence>
<comment type="caution">
    <text evidence="17">The sequence shown here is derived from an EMBL/GenBank/DDBJ whole genome shotgun (WGS) entry which is preliminary data.</text>
</comment>
<evidence type="ECO:0000256" key="4">
    <source>
        <dbReference type="ARBA" id="ARBA00020963"/>
    </source>
</evidence>
<comment type="similarity">
    <text evidence="2 14">Belongs to the Cob(I)alamin adenosyltransferase family.</text>
</comment>
<keyword evidence="18" id="KW-1185">Reference proteome</keyword>
<feature type="domain" description="Cobalamin adenosyltransferase-like" evidence="16">
    <location>
        <begin position="5"/>
        <end position="167"/>
    </location>
</feature>
<evidence type="ECO:0000313" key="18">
    <source>
        <dbReference type="Proteomes" id="UP001430755"/>
    </source>
</evidence>
<keyword evidence="8 14" id="KW-0067">ATP-binding</keyword>
<dbReference type="Pfam" id="PF01923">
    <property type="entry name" value="Cob_adeno_trans"/>
    <property type="match status" value="1"/>
</dbReference>
<evidence type="ECO:0000259" key="16">
    <source>
        <dbReference type="Pfam" id="PF01923"/>
    </source>
</evidence>
<dbReference type="EMBL" id="JAJMLW010000001">
    <property type="protein sequence ID" value="MCI2241678.1"/>
    <property type="molecule type" value="Genomic_DNA"/>
</dbReference>
<dbReference type="NCBIfam" id="TIGR00636">
    <property type="entry name" value="PduO_Nterm"/>
    <property type="match status" value="1"/>
</dbReference>
<evidence type="ECO:0000256" key="1">
    <source>
        <dbReference type="ARBA" id="ARBA00005121"/>
    </source>
</evidence>
<proteinExistence type="inferred from homology"/>
<evidence type="ECO:0000256" key="13">
    <source>
        <dbReference type="ARBA" id="ARBA00048692"/>
    </source>
</evidence>
<dbReference type="EC" id="2.5.1.17" evidence="3 14"/>
<evidence type="ECO:0000256" key="11">
    <source>
        <dbReference type="ARBA" id="ARBA00033354"/>
    </source>
</evidence>
<dbReference type="Proteomes" id="UP001430755">
    <property type="component" value="Unassembled WGS sequence"/>
</dbReference>
<evidence type="ECO:0000256" key="2">
    <source>
        <dbReference type="ARBA" id="ARBA00007487"/>
    </source>
</evidence>
<evidence type="ECO:0000256" key="5">
    <source>
        <dbReference type="ARBA" id="ARBA00022573"/>
    </source>
</evidence>
<evidence type="ECO:0000256" key="6">
    <source>
        <dbReference type="ARBA" id="ARBA00022679"/>
    </source>
</evidence>
<dbReference type="InterPro" id="IPR016030">
    <property type="entry name" value="CblAdoTrfase-like"/>
</dbReference>
<dbReference type="PANTHER" id="PTHR12213">
    <property type="entry name" value="CORRINOID ADENOSYLTRANSFERASE"/>
    <property type="match status" value="1"/>
</dbReference>
<dbReference type="SUPFAM" id="SSF89028">
    <property type="entry name" value="Cobalamin adenosyltransferase-like"/>
    <property type="match status" value="1"/>
</dbReference>
<gene>
    <name evidence="17" type="ORF">LPT13_04815</name>
</gene>
<evidence type="ECO:0000256" key="15">
    <source>
        <dbReference type="SAM" id="MobiDB-lite"/>
    </source>
</evidence>
<organism evidence="17 18">
    <name type="scientific">Adlercreutzia faecimuris</name>
    <dbReference type="NCBI Taxonomy" id="2897341"/>
    <lineage>
        <taxon>Bacteria</taxon>
        <taxon>Bacillati</taxon>
        <taxon>Actinomycetota</taxon>
        <taxon>Coriobacteriia</taxon>
        <taxon>Eggerthellales</taxon>
        <taxon>Eggerthellaceae</taxon>
        <taxon>Adlercreutzia</taxon>
    </lineage>
</organism>
<evidence type="ECO:0000256" key="3">
    <source>
        <dbReference type="ARBA" id="ARBA00012454"/>
    </source>
</evidence>